<feature type="transmembrane region" description="Helical" evidence="7">
    <location>
        <begin position="312"/>
        <end position="333"/>
    </location>
</feature>
<dbReference type="Proteomes" id="UP001590951">
    <property type="component" value="Unassembled WGS sequence"/>
</dbReference>
<comment type="similarity">
    <text evidence="2">Belongs to the CCC1 family.</text>
</comment>
<name>A0ABR4BI03_9LECA</name>
<dbReference type="EMBL" id="JBHFEH010000005">
    <property type="protein sequence ID" value="KAL2057449.1"/>
    <property type="molecule type" value="Genomic_DNA"/>
</dbReference>
<feature type="transmembrane region" description="Helical" evidence="7">
    <location>
        <begin position="137"/>
        <end position="159"/>
    </location>
</feature>
<evidence type="ECO:0000256" key="3">
    <source>
        <dbReference type="ARBA" id="ARBA00022692"/>
    </source>
</evidence>
<dbReference type="InterPro" id="IPR008217">
    <property type="entry name" value="Ccc1_fam"/>
</dbReference>
<reference evidence="8 9" key="1">
    <citation type="submission" date="2024-09" db="EMBL/GenBank/DDBJ databases">
        <title>Rethinking Asexuality: The Enigmatic Case of Functional Sexual Genes in Lepraria (Stereocaulaceae).</title>
        <authorList>
            <person name="Doellman M."/>
            <person name="Sun Y."/>
            <person name="Barcenas-Pena A."/>
            <person name="Lumbsch H.T."/>
            <person name="Grewe F."/>
        </authorList>
    </citation>
    <scope>NUCLEOTIDE SEQUENCE [LARGE SCALE GENOMIC DNA]</scope>
    <source>
        <strain evidence="8 9">Grewe 0041</strain>
    </source>
</reference>
<evidence type="ECO:0000256" key="4">
    <source>
        <dbReference type="ARBA" id="ARBA00022989"/>
    </source>
</evidence>
<keyword evidence="3 7" id="KW-0812">Transmembrane</keyword>
<gene>
    <name evidence="8" type="ORF">ABVK25_002502</name>
</gene>
<feature type="transmembrane region" description="Helical" evidence="7">
    <location>
        <begin position="244"/>
        <end position="264"/>
    </location>
</feature>
<evidence type="ECO:0000256" key="1">
    <source>
        <dbReference type="ARBA" id="ARBA00004127"/>
    </source>
</evidence>
<feature type="transmembrane region" description="Helical" evidence="7">
    <location>
        <begin position="270"/>
        <end position="291"/>
    </location>
</feature>
<evidence type="ECO:0000256" key="6">
    <source>
        <dbReference type="SAM" id="MobiDB-lite"/>
    </source>
</evidence>
<protein>
    <submittedName>
        <fullName evidence="8">Uncharacterized protein</fullName>
    </submittedName>
</protein>
<feature type="region of interest" description="Disordered" evidence="6">
    <location>
        <begin position="27"/>
        <end position="59"/>
    </location>
</feature>
<evidence type="ECO:0000313" key="9">
    <source>
        <dbReference type="Proteomes" id="UP001590951"/>
    </source>
</evidence>
<feature type="compositionally biased region" description="Polar residues" evidence="6">
    <location>
        <begin position="42"/>
        <end position="56"/>
    </location>
</feature>
<dbReference type="Pfam" id="PF01988">
    <property type="entry name" value="VIT1"/>
    <property type="match status" value="1"/>
</dbReference>
<sequence>MMSTGCPNTHPIPSAWTSWYVGSEKDDEMNPYGEAKRRMSKTSRPPSSFDSNSITSDKMDIDGASNIELESQRPTQKRADLQASAVKTPGLWSRIANIDLKPSSQTTEDAVMGTSDGMTVPFALPASLAGIVQNSRYVMLAGLAELTAGALSMALGGLLQAKCERESYQAIVQDTRAQVEDLTNPDYVPTIIDDLFTKWDFSSEALVIMKRDILSTSAEKQTEFIARFHHQLKEPDNKRPFKSAGTLGACYFFAGLIGLFPYICVPANDVYQGLYISIGIEAIALFVFGYLKTGVNVGWRTRGKIWKAYKGAFQMLLVGAVAAGVAVGLIMAVNKGEHISG</sequence>
<keyword evidence="9" id="KW-1185">Reference proteome</keyword>
<organism evidence="8 9">
    <name type="scientific">Lepraria finkii</name>
    <dbReference type="NCBI Taxonomy" id="1340010"/>
    <lineage>
        <taxon>Eukaryota</taxon>
        <taxon>Fungi</taxon>
        <taxon>Dikarya</taxon>
        <taxon>Ascomycota</taxon>
        <taxon>Pezizomycotina</taxon>
        <taxon>Lecanoromycetes</taxon>
        <taxon>OSLEUM clade</taxon>
        <taxon>Lecanoromycetidae</taxon>
        <taxon>Lecanorales</taxon>
        <taxon>Lecanorineae</taxon>
        <taxon>Stereocaulaceae</taxon>
        <taxon>Lepraria</taxon>
    </lineage>
</organism>
<comment type="caution">
    <text evidence="8">The sequence shown here is derived from an EMBL/GenBank/DDBJ whole genome shotgun (WGS) entry which is preliminary data.</text>
</comment>
<accession>A0ABR4BI03</accession>
<keyword evidence="4 7" id="KW-1133">Transmembrane helix</keyword>
<proteinExistence type="inferred from homology"/>
<evidence type="ECO:0000256" key="2">
    <source>
        <dbReference type="ARBA" id="ARBA00007049"/>
    </source>
</evidence>
<evidence type="ECO:0000256" key="7">
    <source>
        <dbReference type="SAM" id="Phobius"/>
    </source>
</evidence>
<keyword evidence="5 7" id="KW-0472">Membrane</keyword>
<comment type="subcellular location">
    <subcellularLocation>
        <location evidence="1">Endomembrane system</location>
        <topology evidence="1">Multi-pass membrane protein</topology>
    </subcellularLocation>
</comment>
<evidence type="ECO:0000313" key="8">
    <source>
        <dbReference type="EMBL" id="KAL2057449.1"/>
    </source>
</evidence>
<dbReference type="PANTHER" id="PTHR31851">
    <property type="entry name" value="FE(2+)/MN(2+) TRANSPORTER PCL1"/>
    <property type="match status" value="1"/>
</dbReference>
<evidence type="ECO:0000256" key="5">
    <source>
        <dbReference type="ARBA" id="ARBA00023136"/>
    </source>
</evidence>